<dbReference type="KEGG" id="ehx:EMIHUDRAFT_211581"/>
<reference evidence="3" key="1">
    <citation type="journal article" date="2013" name="Nature">
        <title>Pan genome of the phytoplankton Emiliania underpins its global distribution.</title>
        <authorList>
            <person name="Read B.A."/>
            <person name="Kegel J."/>
            <person name="Klute M.J."/>
            <person name="Kuo A."/>
            <person name="Lefebvre S.C."/>
            <person name="Maumus F."/>
            <person name="Mayer C."/>
            <person name="Miller J."/>
            <person name="Monier A."/>
            <person name="Salamov A."/>
            <person name="Young J."/>
            <person name="Aguilar M."/>
            <person name="Claverie J.M."/>
            <person name="Frickenhaus S."/>
            <person name="Gonzalez K."/>
            <person name="Herman E.K."/>
            <person name="Lin Y.C."/>
            <person name="Napier J."/>
            <person name="Ogata H."/>
            <person name="Sarno A.F."/>
            <person name="Shmutz J."/>
            <person name="Schroeder D."/>
            <person name="de Vargas C."/>
            <person name="Verret F."/>
            <person name="von Dassow P."/>
            <person name="Valentin K."/>
            <person name="Van de Peer Y."/>
            <person name="Wheeler G."/>
            <person name="Dacks J.B."/>
            <person name="Delwiche C.F."/>
            <person name="Dyhrman S.T."/>
            <person name="Glockner G."/>
            <person name="John U."/>
            <person name="Richards T."/>
            <person name="Worden A.Z."/>
            <person name="Zhang X."/>
            <person name="Grigoriev I.V."/>
            <person name="Allen A.E."/>
            <person name="Bidle K."/>
            <person name="Borodovsky M."/>
            <person name="Bowler C."/>
            <person name="Brownlee C."/>
            <person name="Cock J.M."/>
            <person name="Elias M."/>
            <person name="Gladyshev V.N."/>
            <person name="Groth M."/>
            <person name="Guda C."/>
            <person name="Hadaegh A."/>
            <person name="Iglesias-Rodriguez M.D."/>
            <person name="Jenkins J."/>
            <person name="Jones B.M."/>
            <person name="Lawson T."/>
            <person name="Leese F."/>
            <person name="Lindquist E."/>
            <person name="Lobanov A."/>
            <person name="Lomsadze A."/>
            <person name="Malik S.B."/>
            <person name="Marsh M.E."/>
            <person name="Mackinder L."/>
            <person name="Mock T."/>
            <person name="Mueller-Roeber B."/>
            <person name="Pagarete A."/>
            <person name="Parker M."/>
            <person name="Probert I."/>
            <person name="Quesneville H."/>
            <person name="Raines C."/>
            <person name="Rensing S.A."/>
            <person name="Riano-Pachon D.M."/>
            <person name="Richier S."/>
            <person name="Rokitta S."/>
            <person name="Shiraiwa Y."/>
            <person name="Soanes D.M."/>
            <person name="van der Giezen M."/>
            <person name="Wahlund T.M."/>
            <person name="Williams B."/>
            <person name="Wilson W."/>
            <person name="Wolfe G."/>
            <person name="Wurch L.L."/>
        </authorList>
    </citation>
    <scope>NUCLEOTIDE SEQUENCE</scope>
</reference>
<feature type="region of interest" description="Disordered" evidence="1">
    <location>
        <begin position="45"/>
        <end position="87"/>
    </location>
</feature>
<feature type="compositionally biased region" description="Low complexity" evidence="1">
    <location>
        <begin position="118"/>
        <end position="128"/>
    </location>
</feature>
<organism evidence="2 3">
    <name type="scientific">Emiliania huxleyi (strain CCMP1516)</name>
    <dbReference type="NCBI Taxonomy" id="280463"/>
    <lineage>
        <taxon>Eukaryota</taxon>
        <taxon>Haptista</taxon>
        <taxon>Haptophyta</taxon>
        <taxon>Prymnesiophyceae</taxon>
        <taxon>Isochrysidales</taxon>
        <taxon>Noelaerhabdaceae</taxon>
        <taxon>Emiliania</taxon>
    </lineage>
</organism>
<feature type="compositionally biased region" description="Pro residues" evidence="1">
    <location>
        <begin position="131"/>
        <end position="146"/>
    </location>
</feature>
<name>A0A0D3IVW0_EMIH1</name>
<dbReference type="AlphaFoldDB" id="A0A0D3IVW0"/>
<dbReference type="PaxDb" id="2903-EOD15395"/>
<dbReference type="RefSeq" id="XP_005767824.1">
    <property type="nucleotide sequence ID" value="XM_005767767.1"/>
</dbReference>
<feature type="region of interest" description="Disordered" evidence="1">
    <location>
        <begin position="266"/>
        <end position="285"/>
    </location>
</feature>
<evidence type="ECO:0000313" key="3">
    <source>
        <dbReference type="Proteomes" id="UP000013827"/>
    </source>
</evidence>
<accession>A0A0D3IVW0</accession>
<dbReference type="EnsemblProtists" id="EOD15395">
    <property type="protein sequence ID" value="EOD15395"/>
    <property type="gene ID" value="EMIHUDRAFT_211581"/>
</dbReference>
<evidence type="ECO:0000313" key="2">
    <source>
        <dbReference type="EnsemblProtists" id="EOD15395"/>
    </source>
</evidence>
<reference evidence="2" key="2">
    <citation type="submission" date="2024-10" db="UniProtKB">
        <authorList>
            <consortium name="EnsemblProtists"/>
        </authorList>
    </citation>
    <scope>IDENTIFICATION</scope>
</reference>
<feature type="region of interest" description="Disordered" evidence="1">
    <location>
        <begin position="118"/>
        <end position="254"/>
    </location>
</feature>
<feature type="compositionally biased region" description="Low complexity" evidence="1">
    <location>
        <begin position="268"/>
        <end position="285"/>
    </location>
</feature>
<protein>
    <submittedName>
        <fullName evidence="2">Uncharacterized protein</fullName>
    </submittedName>
</protein>
<feature type="compositionally biased region" description="Low complexity" evidence="1">
    <location>
        <begin position="153"/>
        <end position="162"/>
    </location>
</feature>
<keyword evidence="3" id="KW-1185">Reference proteome</keyword>
<dbReference type="Proteomes" id="UP000013827">
    <property type="component" value="Unassembled WGS sequence"/>
</dbReference>
<dbReference type="GeneID" id="17261545"/>
<proteinExistence type="predicted"/>
<evidence type="ECO:0000256" key="1">
    <source>
        <dbReference type="SAM" id="MobiDB-lite"/>
    </source>
</evidence>
<feature type="compositionally biased region" description="Low complexity" evidence="1">
    <location>
        <begin position="180"/>
        <end position="195"/>
    </location>
</feature>
<feature type="region of interest" description="Disordered" evidence="1">
    <location>
        <begin position="308"/>
        <end position="348"/>
    </location>
</feature>
<dbReference type="HOGENOM" id="CLU_526229_0_0_1"/>
<sequence>MQAAVGDAHVAAGRKSVGDARAAAGQWLASKEMFSSVGDARVEGVPYPQWNPKPSPAAGSVDQTVQRERVARAAKASYSRATAGSSESYEKALDAVARLESADPDRAAAMRATLARTRAAELSAAAKGKPPKPPAVQVPPPKPPVQPALERVAAAATATGATQSPKRERPQPAQIAKLRAANSPADSAPSSPSESGWKWPKLFIDVNGGGSRRSQSSAPPVKAGSARPAPLRAGGMPTTAAASPSGYVEHRAGGSGAPAVAALTVQTSDASDQAPPSSPRTAASAAAAVLDSMGSALESFAAKTEQAAERIGASPRASPFPYNDTPALPRSLFDSAATGETPPSTPLRRAVATPLTTAKEAPVPMGFILLGLILTGGAAHTARRAGGLCRRSYLEYVRMMGGPPEGLLCSEDCSSVADDLTYWRTMERRVSRSADGVCDDGGDGSEWSTCAYGSDCEDCGWRWEKDAAGASAAREAARGAAIDAWHAPLTRPLAPLAAVGLAVPSPYEYHEYPFGGFG</sequence>